<evidence type="ECO:0008006" key="4">
    <source>
        <dbReference type="Google" id="ProtNLM"/>
    </source>
</evidence>
<feature type="signal peptide" evidence="1">
    <location>
        <begin position="1"/>
        <end position="35"/>
    </location>
</feature>
<dbReference type="RefSeq" id="WP_066401850.1">
    <property type="nucleotide sequence ID" value="NZ_CP011390.1"/>
</dbReference>
<evidence type="ECO:0000313" key="3">
    <source>
        <dbReference type="Proteomes" id="UP000077177"/>
    </source>
</evidence>
<dbReference type="OrthoDB" id="670850at2"/>
<protein>
    <recommendedName>
        <fullName evidence="4">DUF4174 domain-containing protein</fullName>
    </recommendedName>
</protein>
<keyword evidence="1" id="KW-0732">Signal</keyword>
<dbReference type="KEGG" id="fla:SY85_03595"/>
<reference evidence="2 3" key="2">
    <citation type="journal article" date="2016" name="Int. J. Syst. Evol. Microbiol.">
        <title>Flavisolibacter tropicus sp. nov., isolated from tropical soil.</title>
        <authorList>
            <person name="Lee J.J."/>
            <person name="Kang M.S."/>
            <person name="Kim G.S."/>
            <person name="Lee C.S."/>
            <person name="Lim S."/>
            <person name="Lee J."/>
            <person name="Roh S.H."/>
            <person name="Kang H."/>
            <person name="Ha J.M."/>
            <person name="Bae S."/>
            <person name="Jung H.Y."/>
            <person name="Kim M.K."/>
        </authorList>
    </citation>
    <scope>NUCLEOTIDE SEQUENCE [LARGE SCALE GENOMIC DNA]</scope>
    <source>
        <strain evidence="2 3">LCS9</strain>
    </source>
</reference>
<reference evidence="3" key="1">
    <citation type="submission" date="2015-01" db="EMBL/GenBank/DDBJ databases">
        <title>Flavisolibacter sp./LCS9/ whole genome sequencing.</title>
        <authorList>
            <person name="Kim M.K."/>
            <person name="Srinivasan S."/>
            <person name="Lee J.-J."/>
        </authorList>
    </citation>
    <scope>NUCLEOTIDE SEQUENCE [LARGE SCALE GENOMIC DNA]</scope>
    <source>
        <strain evidence="3">LCS9</strain>
    </source>
</reference>
<evidence type="ECO:0000313" key="2">
    <source>
        <dbReference type="EMBL" id="ANE49716.1"/>
    </source>
</evidence>
<evidence type="ECO:0000256" key="1">
    <source>
        <dbReference type="SAM" id="SignalP"/>
    </source>
</evidence>
<dbReference type="AlphaFoldDB" id="A0A172TRT7"/>
<keyword evidence="3" id="KW-1185">Reference proteome</keyword>
<gene>
    <name evidence="2" type="ORF">SY85_03595</name>
</gene>
<sequence length="142" mass="16085">MINRVINARVARAAILSLGLFATSLTAMLPLAAKAQESVYEAPTSAIIKYLGFVEDKLLFNVDIDNRNEERCWISIQDETGEVLYRQDFKDARFAKTFGVKKEELEGKNLVFVLMRGKVKQEQVFQVSTNTRVIQDVIVAKQ</sequence>
<dbReference type="Proteomes" id="UP000077177">
    <property type="component" value="Chromosome"/>
</dbReference>
<name>A0A172TRT7_9BACT</name>
<proteinExistence type="predicted"/>
<accession>A0A172TRT7</accession>
<organism evidence="2 3">
    <name type="scientific">Flavisolibacter tropicus</name>
    <dbReference type="NCBI Taxonomy" id="1492898"/>
    <lineage>
        <taxon>Bacteria</taxon>
        <taxon>Pseudomonadati</taxon>
        <taxon>Bacteroidota</taxon>
        <taxon>Chitinophagia</taxon>
        <taxon>Chitinophagales</taxon>
        <taxon>Chitinophagaceae</taxon>
        <taxon>Flavisolibacter</taxon>
    </lineage>
</organism>
<feature type="chain" id="PRO_5008001041" description="DUF4174 domain-containing protein" evidence="1">
    <location>
        <begin position="36"/>
        <end position="142"/>
    </location>
</feature>
<dbReference type="EMBL" id="CP011390">
    <property type="protein sequence ID" value="ANE49716.1"/>
    <property type="molecule type" value="Genomic_DNA"/>
</dbReference>